<dbReference type="InterPro" id="IPR044929">
    <property type="entry name" value="DNA/RNA_non-sp_Endonuclease_sf"/>
</dbReference>
<evidence type="ECO:0000259" key="2">
    <source>
        <dbReference type="SMART" id="SM00477"/>
    </source>
</evidence>
<feature type="signal peptide" evidence="1">
    <location>
        <begin position="1"/>
        <end position="21"/>
    </location>
</feature>
<gene>
    <name evidence="4" type="ORF">ACFQZS_18385</name>
</gene>
<comment type="caution">
    <text evidence="4">The sequence shown here is derived from an EMBL/GenBank/DDBJ whole genome shotgun (WGS) entry which is preliminary data.</text>
</comment>
<dbReference type="PANTHER" id="PTHR13966:SF5">
    <property type="entry name" value="ENDONUCLEASE G, MITOCHONDRIAL"/>
    <property type="match status" value="1"/>
</dbReference>
<accession>A0ABW2Z077</accession>
<name>A0ABW2Z077_9SPHI</name>
<dbReference type="SMART" id="SM00892">
    <property type="entry name" value="Endonuclease_NS"/>
    <property type="match status" value="1"/>
</dbReference>
<evidence type="ECO:0000256" key="1">
    <source>
        <dbReference type="SAM" id="SignalP"/>
    </source>
</evidence>
<keyword evidence="4" id="KW-0378">Hydrolase</keyword>
<feature type="domain" description="ENPP1-3/EXOG-like endonuclease/phosphodiesterase" evidence="2">
    <location>
        <begin position="253"/>
        <end position="467"/>
    </location>
</feature>
<protein>
    <submittedName>
        <fullName evidence="4">DNA/RNA non-specific endonuclease</fullName>
    </submittedName>
</protein>
<feature type="chain" id="PRO_5045497174" evidence="1">
    <location>
        <begin position="22"/>
        <end position="482"/>
    </location>
</feature>
<dbReference type="SMART" id="SM00477">
    <property type="entry name" value="NUC"/>
    <property type="match status" value="1"/>
</dbReference>
<keyword evidence="5" id="KW-1185">Reference proteome</keyword>
<evidence type="ECO:0000313" key="5">
    <source>
        <dbReference type="Proteomes" id="UP001596958"/>
    </source>
</evidence>
<sequence length="482" mass="52732">MRRILSTLFILSLALWGCNNGAPKSAITPIQSFVNTAVIAQPVTYTITEDFETGEKSTYKKGDVDLITGNWTLNDALIATDSIGNKNRHSSARLRSGYISMNFDVAGVKQISIKHAKYGKGGKAKWQLYFSVDGGVIYLPLGMPVNDTDTLLRTDSFQFNITKRARFKIFKKGTSRINIDDITFKGTGDAGILVGIPEVQIPDTVRVSSAAVRGVVIGSDAAPATGDNSNMLFGNPSGAQAVIAMADNYLIDMGYYTESYNRSKAGPNWVSWHIDAANITNTVPRVNNFAAFNGLPPDWFAVKNNSYSYSKYGFERGHNCPSADRTSSANANSSTFLMTNMIPQAPNNNQYTWGSFEDYLRSLVLQGNEVYIIMGSYGTGGTGAKGYFSNITSGDYKINVPSNIWKVALIIPGGNNDMQRVNTATRVIAVNTPNNNAVDKDWRRYLVSVRDIEMATGYNLLSNLPQQLQDALEQNKRATALP</sequence>
<dbReference type="InterPro" id="IPR044925">
    <property type="entry name" value="His-Me_finger_sf"/>
</dbReference>
<dbReference type="Gene3D" id="3.40.570.10">
    <property type="entry name" value="Extracellular Endonuclease, subunit A"/>
    <property type="match status" value="1"/>
</dbReference>
<evidence type="ECO:0000259" key="3">
    <source>
        <dbReference type="SMART" id="SM00892"/>
    </source>
</evidence>
<organism evidence="4 5">
    <name type="scientific">Mucilaginibacter calamicampi</name>
    <dbReference type="NCBI Taxonomy" id="1302352"/>
    <lineage>
        <taxon>Bacteria</taxon>
        <taxon>Pseudomonadati</taxon>
        <taxon>Bacteroidota</taxon>
        <taxon>Sphingobacteriia</taxon>
        <taxon>Sphingobacteriales</taxon>
        <taxon>Sphingobacteriaceae</taxon>
        <taxon>Mucilaginibacter</taxon>
    </lineage>
</organism>
<reference evidence="5" key="1">
    <citation type="journal article" date="2019" name="Int. J. Syst. Evol. Microbiol.">
        <title>The Global Catalogue of Microorganisms (GCM) 10K type strain sequencing project: providing services to taxonomists for standard genome sequencing and annotation.</title>
        <authorList>
            <consortium name="The Broad Institute Genomics Platform"/>
            <consortium name="The Broad Institute Genome Sequencing Center for Infectious Disease"/>
            <person name="Wu L."/>
            <person name="Ma J."/>
        </authorList>
    </citation>
    <scope>NUCLEOTIDE SEQUENCE [LARGE SCALE GENOMIC DNA]</scope>
    <source>
        <strain evidence="5">CCUG 63418</strain>
    </source>
</reference>
<dbReference type="RefSeq" id="WP_377102475.1">
    <property type="nucleotide sequence ID" value="NZ_JBHTHU010000022.1"/>
</dbReference>
<dbReference type="SUPFAM" id="SSF54060">
    <property type="entry name" value="His-Me finger endonucleases"/>
    <property type="match status" value="1"/>
</dbReference>
<proteinExistence type="predicted"/>
<dbReference type="Pfam" id="PF01223">
    <property type="entry name" value="Endonuclease_NS"/>
    <property type="match status" value="1"/>
</dbReference>
<evidence type="ECO:0000313" key="4">
    <source>
        <dbReference type="EMBL" id="MFD0752129.1"/>
    </source>
</evidence>
<keyword evidence="4" id="KW-0540">Nuclease</keyword>
<keyword evidence="4" id="KW-0255">Endonuclease</keyword>
<dbReference type="InterPro" id="IPR001604">
    <property type="entry name" value="Endo_G_ENPP1-like_dom"/>
</dbReference>
<dbReference type="GO" id="GO:0004519">
    <property type="term" value="F:endonuclease activity"/>
    <property type="evidence" value="ECO:0007669"/>
    <property type="project" value="UniProtKB-KW"/>
</dbReference>
<keyword evidence="1" id="KW-0732">Signal</keyword>
<dbReference type="Proteomes" id="UP001596958">
    <property type="component" value="Unassembled WGS sequence"/>
</dbReference>
<dbReference type="InterPro" id="IPR040255">
    <property type="entry name" value="Non-specific_endonuclease"/>
</dbReference>
<feature type="domain" description="DNA/RNA non-specific endonuclease/pyrophosphatase/phosphodiesterase" evidence="3">
    <location>
        <begin position="252"/>
        <end position="467"/>
    </location>
</feature>
<dbReference type="PANTHER" id="PTHR13966">
    <property type="entry name" value="ENDONUCLEASE RELATED"/>
    <property type="match status" value="1"/>
</dbReference>
<dbReference type="InterPro" id="IPR020821">
    <property type="entry name" value="ENPP1-3/EXOG-like_nuc-like"/>
</dbReference>
<dbReference type="EMBL" id="JBHTHU010000022">
    <property type="protein sequence ID" value="MFD0752129.1"/>
    <property type="molecule type" value="Genomic_DNA"/>
</dbReference>